<organism evidence="2">
    <name type="scientific">Darwinula stevensoni</name>
    <dbReference type="NCBI Taxonomy" id="69355"/>
    <lineage>
        <taxon>Eukaryota</taxon>
        <taxon>Metazoa</taxon>
        <taxon>Ecdysozoa</taxon>
        <taxon>Arthropoda</taxon>
        <taxon>Crustacea</taxon>
        <taxon>Oligostraca</taxon>
        <taxon>Ostracoda</taxon>
        <taxon>Podocopa</taxon>
        <taxon>Podocopida</taxon>
        <taxon>Darwinulocopina</taxon>
        <taxon>Darwinuloidea</taxon>
        <taxon>Darwinulidae</taxon>
        <taxon>Darwinula</taxon>
    </lineage>
</organism>
<keyword evidence="1" id="KW-1133">Transmembrane helix</keyword>
<evidence type="ECO:0000313" key="2">
    <source>
        <dbReference type="EMBL" id="CAD7241132.1"/>
    </source>
</evidence>
<accession>A0A7R8WZG5</accession>
<evidence type="ECO:0000313" key="3">
    <source>
        <dbReference type="Proteomes" id="UP000677054"/>
    </source>
</evidence>
<dbReference type="Proteomes" id="UP000677054">
    <property type="component" value="Unassembled WGS sequence"/>
</dbReference>
<gene>
    <name evidence="2" type="ORF">DSTB1V02_LOCUS1133</name>
</gene>
<feature type="transmembrane region" description="Helical" evidence="1">
    <location>
        <begin position="156"/>
        <end position="179"/>
    </location>
</feature>
<keyword evidence="3" id="KW-1185">Reference proteome</keyword>
<dbReference type="AlphaFoldDB" id="A0A7R8WZG5"/>
<name>A0A7R8WZG5_9CRUS</name>
<sequence length="212" mass="24047">MKEKRQSKVRVDLKQILFQTRDESRMPKRCTLRALIVKPARRNGVDLKVNYRNICGSKSWPIACQETRPRVNYEKWPLLLCCKEELCNGVPPDSVMTTTSIIISTLKSASPSPSEGEKEKEKLHHLSAEDIKKLVDQINPQGQNRVNSNPLRLSPLSYGVLGLGLTMMIVVGFAAFYILRRMRSMPTMKRKYQGGASGSEYAHFISPPPHKH</sequence>
<dbReference type="EMBL" id="LR899617">
    <property type="protein sequence ID" value="CAD7241132.1"/>
    <property type="molecule type" value="Genomic_DNA"/>
</dbReference>
<keyword evidence="1" id="KW-0812">Transmembrane</keyword>
<dbReference type="EMBL" id="CAJPEV010000100">
    <property type="protein sequence ID" value="CAG0880557.1"/>
    <property type="molecule type" value="Genomic_DNA"/>
</dbReference>
<evidence type="ECO:0000256" key="1">
    <source>
        <dbReference type="SAM" id="Phobius"/>
    </source>
</evidence>
<proteinExistence type="predicted"/>
<dbReference type="OrthoDB" id="6412674at2759"/>
<keyword evidence="1" id="KW-0472">Membrane</keyword>
<protein>
    <submittedName>
        <fullName evidence="2">Uncharacterized protein</fullName>
    </submittedName>
</protein>
<reference evidence="2" key="1">
    <citation type="submission" date="2020-11" db="EMBL/GenBank/DDBJ databases">
        <authorList>
            <person name="Tran Van P."/>
        </authorList>
    </citation>
    <scope>NUCLEOTIDE SEQUENCE</scope>
</reference>